<proteinExistence type="predicted"/>
<dbReference type="SUPFAM" id="SSF53613">
    <property type="entry name" value="Ribokinase-like"/>
    <property type="match status" value="1"/>
</dbReference>
<accession>A0A381Q370</accession>
<evidence type="ECO:0000259" key="1">
    <source>
        <dbReference type="Pfam" id="PF00294"/>
    </source>
</evidence>
<gene>
    <name evidence="2" type="ORF">METZ01_LOCUS24907</name>
</gene>
<feature type="domain" description="Carbohydrate kinase PfkB" evidence="1">
    <location>
        <begin position="47"/>
        <end position="278"/>
    </location>
</feature>
<dbReference type="EMBL" id="UINC01001141">
    <property type="protein sequence ID" value="SUZ72053.1"/>
    <property type="molecule type" value="Genomic_DNA"/>
</dbReference>
<dbReference type="Gene3D" id="3.40.1190.20">
    <property type="match status" value="1"/>
</dbReference>
<reference evidence="2" key="1">
    <citation type="submission" date="2018-05" db="EMBL/GenBank/DDBJ databases">
        <authorList>
            <person name="Lanie J.A."/>
            <person name="Ng W.-L."/>
            <person name="Kazmierczak K.M."/>
            <person name="Andrzejewski T.M."/>
            <person name="Davidsen T.M."/>
            <person name="Wayne K.J."/>
            <person name="Tettelin H."/>
            <person name="Glass J.I."/>
            <person name="Rusch D."/>
            <person name="Podicherti R."/>
            <person name="Tsui H.-C.T."/>
            <person name="Winkler M.E."/>
        </authorList>
    </citation>
    <scope>NUCLEOTIDE SEQUENCE</scope>
</reference>
<dbReference type="InterPro" id="IPR029056">
    <property type="entry name" value="Ribokinase-like"/>
</dbReference>
<dbReference type="Pfam" id="PF00294">
    <property type="entry name" value="PfkB"/>
    <property type="match status" value="1"/>
</dbReference>
<name>A0A381Q370_9ZZZZ</name>
<sequence>MVIVGSIGYDDIETAFASGSDILGGSAVHAGVSASFHMPVAPSRTPRVGLVAPVGADFSERHQSMLEGLGLDFSGVARLEGKTFRWSGRYEGTMENVETISTEVNVLGDFDPEIPSPWISPKVLFCANTHPRSQVSVLDQCPNTEISAVDTFMMWIETEFEQLSLALRKADIAILNEEEVCAISGEDVFTRAIQPILSGSALHGGESAGKGPSALIIKRGSSGVLANFPCGILSLPAFPTNDIVDPTGCGDSFAGAFLANISGRSGALNDVEAIRAALVHAVVTSSFTIGGLGSSKLQDLERGLYHARLDRYRRIVGL</sequence>
<dbReference type="PANTHER" id="PTHR47098:SF2">
    <property type="entry name" value="PROTEIN MAK32"/>
    <property type="match status" value="1"/>
</dbReference>
<evidence type="ECO:0000313" key="2">
    <source>
        <dbReference type="EMBL" id="SUZ72053.1"/>
    </source>
</evidence>
<organism evidence="2">
    <name type="scientific">marine metagenome</name>
    <dbReference type="NCBI Taxonomy" id="408172"/>
    <lineage>
        <taxon>unclassified sequences</taxon>
        <taxon>metagenomes</taxon>
        <taxon>ecological metagenomes</taxon>
    </lineage>
</organism>
<dbReference type="AlphaFoldDB" id="A0A381Q370"/>
<protein>
    <recommendedName>
        <fullName evidence="1">Carbohydrate kinase PfkB domain-containing protein</fullName>
    </recommendedName>
</protein>
<dbReference type="PANTHER" id="PTHR47098">
    <property type="entry name" value="PROTEIN MAK32"/>
    <property type="match status" value="1"/>
</dbReference>
<dbReference type="InterPro" id="IPR011611">
    <property type="entry name" value="PfkB_dom"/>
</dbReference>